<reference evidence="1 2" key="1">
    <citation type="submission" date="2022-04" db="EMBL/GenBank/DDBJ databases">
        <authorList>
            <person name="Huq M.A."/>
        </authorList>
    </citation>
    <scope>NUCLEOTIDE SEQUENCE [LARGE SCALE GENOMIC DNA]</scope>
    <source>
        <strain evidence="1 2">MAH-33</strain>
    </source>
</reference>
<comment type="caution">
    <text evidence="1">The sequence shown here is derived from an EMBL/GenBank/DDBJ whole genome shotgun (WGS) entry which is preliminary data.</text>
</comment>
<proteinExistence type="predicted"/>
<gene>
    <name evidence="1" type="ORF">MU848_04455</name>
</gene>
<dbReference type="RefSeq" id="WP_247230463.1">
    <property type="nucleotide sequence ID" value="NZ_JALKHS010000006.1"/>
</dbReference>
<sequence>MQAAKTHELRASWAARAETRKWKKPQQEMDIAAVEVKNGLDFQGRLFIMGMFSDQC</sequence>
<protein>
    <recommendedName>
        <fullName evidence="3">Transposase</fullName>
    </recommendedName>
</protein>
<dbReference type="EMBL" id="JALKHS010000006">
    <property type="protein sequence ID" value="MCK0530834.1"/>
    <property type="molecule type" value="Genomic_DNA"/>
</dbReference>
<organism evidence="1 2">
    <name type="scientific">Sphingobium agri</name>
    <dbReference type="NCBI Taxonomy" id="2933566"/>
    <lineage>
        <taxon>Bacteria</taxon>
        <taxon>Pseudomonadati</taxon>
        <taxon>Pseudomonadota</taxon>
        <taxon>Alphaproteobacteria</taxon>
        <taxon>Sphingomonadales</taxon>
        <taxon>Sphingomonadaceae</taxon>
        <taxon>Sphingobium</taxon>
    </lineage>
</organism>
<evidence type="ECO:0000313" key="2">
    <source>
        <dbReference type="Proteomes" id="UP001203512"/>
    </source>
</evidence>
<evidence type="ECO:0000313" key="1">
    <source>
        <dbReference type="EMBL" id="MCK0530834.1"/>
    </source>
</evidence>
<accession>A0ABT0DUW1</accession>
<dbReference type="Proteomes" id="UP001203512">
    <property type="component" value="Unassembled WGS sequence"/>
</dbReference>
<evidence type="ECO:0008006" key="3">
    <source>
        <dbReference type="Google" id="ProtNLM"/>
    </source>
</evidence>
<keyword evidence="2" id="KW-1185">Reference proteome</keyword>
<name>A0ABT0DUW1_9SPHN</name>